<sequence length="277" mass="29966">MSEELSLVDSNHSVSTQGRTQAAKPRGIQSILIGFHILDRLAESPTPLGLKHLAEASNMPASKLRFYLVSFLELGLVTQEAPSGRYSLGPTALRLGLAALEKFDIINLARSEMRQLADQLGFSVFLAVWGTHGPTIIDRVDGRNRTVLEIRVGTALPLQTSAMGRAYAAFLPKAVISPLLRTERRQGLVVDDFPMQGTAQGEEIRATRLSVSSGRLLAGFTAIASPVLDRAGTPVAMLSVVGQVGPLKDTHEDTPAHALLELTKRLSLQLGWSEKER</sequence>
<dbReference type="GO" id="GO:0003700">
    <property type="term" value="F:DNA-binding transcription factor activity"/>
    <property type="evidence" value="ECO:0007669"/>
    <property type="project" value="TreeGrafter"/>
</dbReference>
<keyword evidence="8" id="KW-1185">Reference proteome</keyword>
<proteinExistence type="predicted"/>
<gene>
    <name evidence="7" type="ORF">C7440_2102</name>
</gene>
<dbReference type="GO" id="GO:0045892">
    <property type="term" value="P:negative regulation of DNA-templated transcription"/>
    <property type="evidence" value="ECO:0007669"/>
    <property type="project" value="TreeGrafter"/>
</dbReference>
<dbReference type="InterPro" id="IPR036388">
    <property type="entry name" value="WH-like_DNA-bd_sf"/>
</dbReference>
<dbReference type="Proteomes" id="UP000246145">
    <property type="component" value="Unassembled WGS sequence"/>
</dbReference>
<dbReference type="SMART" id="SM00346">
    <property type="entry name" value="HTH_ICLR"/>
    <property type="match status" value="1"/>
</dbReference>
<name>A0A2U1CNM5_9BURK</name>
<dbReference type="STRING" id="1231391.GCA_000308195_02140"/>
<evidence type="ECO:0000313" key="8">
    <source>
        <dbReference type="Proteomes" id="UP000246145"/>
    </source>
</evidence>
<dbReference type="Pfam" id="PF01614">
    <property type="entry name" value="IclR_C"/>
    <property type="match status" value="1"/>
</dbReference>
<keyword evidence="1" id="KW-0805">Transcription regulation</keyword>
<evidence type="ECO:0000256" key="2">
    <source>
        <dbReference type="ARBA" id="ARBA00023125"/>
    </source>
</evidence>
<dbReference type="SUPFAM" id="SSF55781">
    <property type="entry name" value="GAF domain-like"/>
    <property type="match status" value="1"/>
</dbReference>
<feature type="domain" description="HTH iclR-type" evidence="5">
    <location>
        <begin position="28"/>
        <end position="90"/>
    </location>
</feature>
<dbReference type="GO" id="GO:0003677">
    <property type="term" value="F:DNA binding"/>
    <property type="evidence" value="ECO:0007669"/>
    <property type="project" value="UniProtKB-KW"/>
</dbReference>
<keyword evidence="3" id="KW-0804">Transcription</keyword>
<dbReference type="RefSeq" id="WP_116518468.1">
    <property type="nucleotide sequence ID" value="NZ_JACCEX010000002.1"/>
</dbReference>
<dbReference type="AlphaFoldDB" id="A0A2U1CNM5"/>
<organism evidence="7 8">
    <name type="scientific">Pusillimonas noertemannii</name>
    <dbReference type="NCBI Taxonomy" id="305977"/>
    <lineage>
        <taxon>Bacteria</taxon>
        <taxon>Pseudomonadati</taxon>
        <taxon>Pseudomonadota</taxon>
        <taxon>Betaproteobacteria</taxon>
        <taxon>Burkholderiales</taxon>
        <taxon>Alcaligenaceae</taxon>
        <taxon>Pusillimonas</taxon>
    </lineage>
</organism>
<feature type="compositionally biased region" description="Polar residues" evidence="4">
    <location>
        <begin position="8"/>
        <end position="20"/>
    </location>
</feature>
<dbReference type="InterPro" id="IPR029016">
    <property type="entry name" value="GAF-like_dom_sf"/>
</dbReference>
<dbReference type="Pfam" id="PF09339">
    <property type="entry name" value="HTH_IclR"/>
    <property type="match status" value="1"/>
</dbReference>
<evidence type="ECO:0000256" key="3">
    <source>
        <dbReference type="ARBA" id="ARBA00023163"/>
    </source>
</evidence>
<evidence type="ECO:0000256" key="4">
    <source>
        <dbReference type="SAM" id="MobiDB-lite"/>
    </source>
</evidence>
<accession>A0A2U1CNM5</accession>
<dbReference type="InterPro" id="IPR014757">
    <property type="entry name" value="Tscrpt_reg_IclR_C"/>
</dbReference>
<dbReference type="Gene3D" id="1.10.10.10">
    <property type="entry name" value="Winged helix-like DNA-binding domain superfamily/Winged helix DNA-binding domain"/>
    <property type="match status" value="1"/>
</dbReference>
<feature type="domain" description="IclR-ED" evidence="6">
    <location>
        <begin position="91"/>
        <end position="272"/>
    </location>
</feature>
<dbReference type="InterPro" id="IPR005471">
    <property type="entry name" value="Tscrpt_reg_IclR_N"/>
</dbReference>
<dbReference type="PROSITE" id="PS51078">
    <property type="entry name" value="ICLR_ED"/>
    <property type="match status" value="1"/>
</dbReference>
<dbReference type="Gene3D" id="3.30.450.40">
    <property type="match status" value="1"/>
</dbReference>
<dbReference type="PANTHER" id="PTHR30136">
    <property type="entry name" value="HELIX-TURN-HELIX TRANSCRIPTIONAL REGULATOR, ICLR FAMILY"/>
    <property type="match status" value="1"/>
</dbReference>
<dbReference type="SUPFAM" id="SSF46785">
    <property type="entry name" value="Winged helix' DNA-binding domain"/>
    <property type="match status" value="1"/>
</dbReference>
<keyword evidence="2" id="KW-0238">DNA-binding</keyword>
<feature type="region of interest" description="Disordered" evidence="4">
    <location>
        <begin position="1"/>
        <end position="22"/>
    </location>
</feature>
<dbReference type="EMBL" id="QEKO01000002">
    <property type="protein sequence ID" value="PVY62608.1"/>
    <property type="molecule type" value="Genomic_DNA"/>
</dbReference>
<dbReference type="InterPro" id="IPR036390">
    <property type="entry name" value="WH_DNA-bd_sf"/>
</dbReference>
<dbReference type="PROSITE" id="PS51077">
    <property type="entry name" value="HTH_ICLR"/>
    <property type="match status" value="1"/>
</dbReference>
<dbReference type="InterPro" id="IPR050707">
    <property type="entry name" value="HTH_MetabolicPath_Reg"/>
</dbReference>
<protein>
    <submittedName>
        <fullName evidence="7">IclR family transcriptional regulator</fullName>
    </submittedName>
</protein>
<dbReference type="OrthoDB" id="8524622at2"/>
<evidence type="ECO:0000259" key="6">
    <source>
        <dbReference type="PROSITE" id="PS51078"/>
    </source>
</evidence>
<comment type="caution">
    <text evidence="7">The sequence shown here is derived from an EMBL/GenBank/DDBJ whole genome shotgun (WGS) entry which is preliminary data.</text>
</comment>
<reference evidence="7 8" key="1">
    <citation type="submission" date="2018-04" db="EMBL/GenBank/DDBJ databases">
        <title>Genomic Encyclopedia of Type Strains, Phase IV (KMG-IV): sequencing the most valuable type-strain genomes for metagenomic binning, comparative biology and taxonomic classification.</title>
        <authorList>
            <person name="Goeker M."/>
        </authorList>
    </citation>
    <scope>NUCLEOTIDE SEQUENCE [LARGE SCALE GENOMIC DNA]</scope>
    <source>
        <strain evidence="7 8">DSM 10065</strain>
    </source>
</reference>
<evidence type="ECO:0000256" key="1">
    <source>
        <dbReference type="ARBA" id="ARBA00023015"/>
    </source>
</evidence>
<evidence type="ECO:0000259" key="5">
    <source>
        <dbReference type="PROSITE" id="PS51077"/>
    </source>
</evidence>
<evidence type="ECO:0000313" key="7">
    <source>
        <dbReference type="EMBL" id="PVY62608.1"/>
    </source>
</evidence>
<dbReference type="PANTHER" id="PTHR30136:SF8">
    <property type="entry name" value="TRANSCRIPTIONAL REGULATORY PROTEIN"/>
    <property type="match status" value="1"/>
</dbReference>